<sequence>EIKHNYKTQEIIAPSSEMKKHARTKKYKKGWAGIGVLYID</sequence>
<protein>
    <submittedName>
        <fullName evidence="1">Uncharacterized protein</fullName>
    </submittedName>
</protein>
<dbReference type="EMBL" id="BARU01046126">
    <property type="protein sequence ID" value="GAH99529.1"/>
    <property type="molecule type" value="Genomic_DNA"/>
</dbReference>
<proteinExistence type="predicted"/>
<comment type="caution">
    <text evidence="1">The sequence shown here is derived from an EMBL/GenBank/DDBJ whole genome shotgun (WGS) entry which is preliminary data.</text>
</comment>
<feature type="non-terminal residue" evidence="1">
    <location>
        <position position="1"/>
    </location>
</feature>
<evidence type="ECO:0000313" key="1">
    <source>
        <dbReference type="EMBL" id="GAH99529.1"/>
    </source>
</evidence>
<gene>
    <name evidence="1" type="ORF">S03H2_69705</name>
</gene>
<accession>X1LAU8</accession>
<reference evidence="1" key="1">
    <citation type="journal article" date="2014" name="Front. Microbiol.">
        <title>High frequency of phylogenetically diverse reductive dehalogenase-homologous genes in deep subseafloor sedimentary metagenomes.</title>
        <authorList>
            <person name="Kawai M."/>
            <person name="Futagami T."/>
            <person name="Toyoda A."/>
            <person name="Takaki Y."/>
            <person name="Nishi S."/>
            <person name="Hori S."/>
            <person name="Arai W."/>
            <person name="Tsubouchi T."/>
            <person name="Morono Y."/>
            <person name="Uchiyama I."/>
            <person name="Ito T."/>
            <person name="Fujiyama A."/>
            <person name="Inagaki F."/>
            <person name="Takami H."/>
        </authorList>
    </citation>
    <scope>NUCLEOTIDE SEQUENCE</scope>
    <source>
        <strain evidence="1">Expedition CK06-06</strain>
    </source>
</reference>
<dbReference type="AlphaFoldDB" id="X1LAU8"/>
<name>X1LAU8_9ZZZZ</name>
<organism evidence="1">
    <name type="scientific">marine sediment metagenome</name>
    <dbReference type="NCBI Taxonomy" id="412755"/>
    <lineage>
        <taxon>unclassified sequences</taxon>
        <taxon>metagenomes</taxon>
        <taxon>ecological metagenomes</taxon>
    </lineage>
</organism>